<sequence length="373" mass="42067">MRRITELDALRPIWAILILLAHATEASWFHGWSRVDLFFVLSGFVLTYKMVVENDESRLRLSDFFRERFLRLLPAYYVLLIVVFAADGSRWDTDHLFGLLRAATFTANAPLYWSNTYPIRYSNLIIHAWSLEVEVLFCCLWPVVIRVFGRAGVMILAVILLIDSVYCRASGLHPWTFVARSDGLALGSLLALVLSRPGPIDRRRVGRWSIAAGLLGLGYLVWFRFWSERMTRSFDRPLEIWQSLAVLATNLSYAALIGMIATHAGHPSMGLLRTRWLNGLGRISYGIYLYSFVAIALAGEALGQGPTTRGWRTAWLAMTLAIVMAGLTRWLVERPLWTLARRPVKPLALGPVANARRPLANPLLNRPSGSEGE</sequence>
<reference evidence="3 4" key="1">
    <citation type="submission" date="2012-02" db="EMBL/GenBank/DDBJ databases">
        <title>Complete sequence of chromosome of Singulisphaera acidiphila DSM 18658.</title>
        <authorList>
            <consortium name="US DOE Joint Genome Institute (JGI-PGF)"/>
            <person name="Lucas S."/>
            <person name="Copeland A."/>
            <person name="Lapidus A."/>
            <person name="Glavina del Rio T."/>
            <person name="Dalin E."/>
            <person name="Tice H."/>
            <person name="Bruce D."/>
            <person name="Goodwin L."/>
            <person name="Pitluck S."/>
            <person name="Peters L."/>
            <person name="Ovchinnikova G."/>
            <person name="Chertkov O."/>
            <person name="Kyrpides N."/>
            <person name="Mavromatis K."/>
            <person name="Ivanova N."/>
            <person name="Brettin T."/>
            <person name="Detter J.C."/>
            <person name="Han C."/>
            <person name="Larimer F."/>
            <person name="Land M."/>
            <person name="Hauser L."/>
            <person name="Markowitz V."/>
            <person name="Cheng J.-F."/>
            <person name="Hugenholtz P."/>
            <person name="Woyke T."/>
            <person name="Wu D."/>
            <person name="Tindall B."/>
            <person name="Pomrenke H."/>
            <person name="Brambilla E."/>
            <person name="Klenk H.-P."/>
            <person name="Eisen J.A."/>
        </authorList>
    </citation>
    <scope>NUCLEOTIDE SEQUENCE [LARGE SCALE GENOMIC DNA]</scope>
    <source>
        <strain evidence="4">ATCC BAA-1392 / DSM 18658 / VKM B-2454 / MOB10</strain>
    </source>
</reference>
<proteinExistence type="predicted"/>
<dbReference type="InterPro" id="IPR050879">
    <property type="entry name" value="Acyltransferase_3"/>
</dbReference>
<dbReference type="Proteomes" id="UP000010798">
    <property type="component" value="Chromosome"/>
</dbReference>
<keyword evidence="4" id="KW-1185">Reference proteome</keyword>
<feature type="transmembrane region" description="Helical" evidence="1">
    <location>
        <begin position="73"/>
        <end position="91"/>
    </location>
</feature>
<keyword evidence="1" id="KW-0812">Transmembrane</keyword>
<dbReference type="Pfam" id="PF01757">
    <property type="entry name" value="Acyl_transf_3"/>
    <property type="match status" value="1"/>
</dbReference>
<dbReference type="RefSeq" id="WP_015247371.1">
    <property type="nucleotide sequence ID" value="NC_019892.1"/>
</dbReference>
<feature type="transmembrane region" description="Helical" evidence="1">
    <location>
        <begin position="12"/>
        <end position="29"/>
    </location>
</feature>
<dbReference type="PANTHER" id="PTHR23028:SF53">
    <property type="entry name" value="ACYL_TRANSF_3 DOMAIN-CONTAINING PROTEIN"/>
    <property type="match status" value="1"/>
</dbReference>
<gene>
    <name evidence="3" type="ordered locus">Sinac_4018</name>
</gene>
<dbReference type="STRING" id="886293.Sinac_4018"/>
<dbReference type="eggNOG" id="COG1835">
    <property type="taxonomic scope" value="Bacteria"/>
</dbReference>
<dbReference type="HOGENOM" id="CLU_005679_1_2_0"/>
<dbReference type="GO" id="GO:0016747">
    <property type="term" value="F:acyltransferase activity, transferring groups other than amino-acyl groups"/>
    <property type="evidence" value="ECO:0007669"/>
    <property type="project" value="InterPro"/>
</dbReference>
<keyword evidence="1" id="KW-1133">Transmembrane helix</keyword>
<dbReference type="KEGG" id="saci:Sinac_4018"/>
<dbReference type="AlphaFoldDB" id="L0DHS5"/>
<keyword evidence="3" id="KW-0808">Transferase</keyword>
<evidence type="ECO:0000313" key="3">
    <source>
        <dbReference type="EMBL" id="AGA28241.1"/>
    </source>
</evidence>
<feature type="transmembrane region" description="Helical" evidence="1">
    <location>
        <begin position="314"/>
        <end position="332"/>
    </location>
</feature>
<dbReference type="PANTHER" id="PTHR23028">
    <property type="entry name" value="ACETYLTRANSFERASE"/>
    <property type="match status" value="1"/>
</dbReference>
<protein>
    <submittedName>
        <fullName evidence="3">Putative acyltransferase</fullName>
    </submittedName>
</protein>
<dbReference type="OrthoDB" id="9796461at2"/>
<feature type="domain" description="Acyltransferase 3" evidence="2">
    <location>
        <begin position="5"/>
        <end position="323"/>
    </location>
</feature>
<dbReference type="InterPro" id="IPR002656">
    <property type="entry name" value="Acyl_transf_3_dom"/>
</dbReference>
<feature type="transmembrane region" description="Helical" evidence="1">
    <location>
        <begin position="240"/>
        <end position="262"/>
    </location>
</feature>
<accession>L0DHS5</accession>
<evidence type="ECO:0000256" key="1">
    <source>
        <dbReference type="SAM" id="Phobius"/>
    </source>
</evidence>
<name>L0DHS5_SINAD</name>
<feature type="transmembrane region" description="Helical" evidence="1">
    <location>
        <begin position="151"/>
        <end position="171"/>
    </location>
</feature>
<dbReference type="GO" id="GO:0016020">
    <property type="term" value="C:membrane"/>
    <property type="evidence" value="ECO:0007669"/>
    <property type="project" value="TreeGrafter"/>
</dbReference>
<keyword evidence="1" id="KW-0472">Membrane</keyword>
<dbReference type="GO" id="GO:0000271">
    <property type="term" value="P:polysaccharide biosynthetic process"/>
    <property type="evidence" value="ECO:0007669"/>
    <property type="project" value="TreeGrafter"/>
</dbReference>
<dbReference type="EMBL" id="CP003364">
    <property type="protein sequence ID" value="AGA28241.1"/>
    <property type="molecule type" value="Genomic_DNA"/>
</dbReference>
<evidence type="ECO:0000259" key="2">
    <source>
        <dbReference type="Pfam" id="PF01757"/>
    </source>
</evidence>
<organism evidence="3 4">
    <name type="scientific">Singulisphaera acidiphila (strain ATCC BAA-1392 / DSM 18658 / VKM B-2454 / MOB10)</name>
    <dbReference type="NCBI Taxonomy" id="886293"/>
    <lineage>
        <taxon>Bacteria</taxon>
        <taxon>Pseudomonadati</taxon>
        <taxon>Planctomycetota</taxon>
        <taxon>Planctomycetia</taxon>
        <taxon>Isosphaerales</taxon>
        <taxon>Isosphaeraceae</taxon>
        <taxon>Singulisphaera</taxon>
    </lineage>
</organism>
<feature type="transmembrane region" description="Helical" evidence="1">
    <location>
        <begin position="206"/>
        <end position="225"/>
    </location>
</feature>
<feature type="transmembrane region" description="Helical" evidence="1">
    <location>
        <begin position="177"/>
        <end position="194"/>
    </location>
</feature>
<evidence type="ECO:0000313" key="4">
    <source>
        <dbReference type="Proteomes" id="UP000010798"/>
    </source>
</evidence>
<keyword evidence="3" id="KW-0012">Acyltransferase</keyword>
<feature type="transmembrane region" description="Helical" evidence="1">
    <location>
        <begin position="283"/>
        <end position="302"/>
    </location>
</feature>